<keyword evidence="3" id="KW-1185">Reference proteome</keyword>
<name>A0ABW3EWA0_9ACTN</name>
<protein>
    <submittedName>
        <fullName evidence="2">Uncharacterized protein</fullName>
    </submittedName>
</protein>
<dbReference type="EMBL" id="JBHTJA010000042">
    <property type="protein sequence ID" value="MFD0902834.1"/>
    <property type="molecule type" value="Genomic_DNA"/>
</dbReference>
<evidence type="ECO:0000313" key="2">
    <source>
        <dbReference type="EMBL" id="MFD0902834.1"/>
    </source>
</evidence>
<evidence type="ECO:0000313" key="3">
    <source>
        <dbReference type="Proteomes" id="UP001596972"/>
    </source>
</evidence>
<dbReference type="RefSeq" id="WP_378301011.1">
    <property type="nucleotide sequence ID" value="NZ_JBHTJA010000042.1"/>
</dbReference>
<proteinExistence type="predicted"/>
<feature type="region of interest" description="Disordered" evidence="1">
    <location>
        <begin position="192"/>
        <end position="212"/>
    </location>
</feature>
<sequence>MVFEGLVDDAALDACGASAGEALRAYRGFAEHRPVGRLRCPAARFGELRRHLVPEDLLDLAVLAGAGTDGLPGVLDGMRAEPRVRPVSVHVALPPDADQARAAAVTIARLPGDVPAFIGVRHRPGRLAALDRIAAARARGAPLGAEFRAEDAAEFVPACRKRELPFTCTAAHASPALLLRVVLLTAGVEPSAPDRPDAAGGGGRPSAVRAPGPADVLADGVRGLGPEAAGDVRRAFTGFAVADVAGLVRGLDDLGLVRMRDNGEHLSP</sequence>
<organism evidence="2 3">
    <name type="scientific">Actinomadura sediminis</name>
    <dbReference type="NCBI Taxonomy" id="1038904"/>
    <lineage>
        <taxon>Bacteria</taxon>
        <taxon>Bacillati</taxon>
        <taxon>Actinomycetota</taxon>
        <taxon>Actinomycetes</taxon>
        <taxon>Streptosporangiales</taxon>
        <taxon>Thermomonosporaceae</taxon>
        <taxon>Actinomadura</taxon>
    </lineage>
</organism>
<accession>A0ABW3EWA0</accession>
<reference evidence="3" key="1">
    <citation type="journal article" date="2019" name="Int. J. Syst. Evol. Microbiol.">
        <title>The Global Catalogue of Microorganisms (GCM) 10K type strain sequencing project: providing services to taxonomists for standard genome sequencing and annotation.</title>
        <authorList>
            <consortium name="The Broad Institute Genomics Platform"/>
            <consortium name="The Broad Institute Genome Sequencing Center for Infectious Disease"/>
            <person name="Wu L."/>
            <person name="Ma J."/>
        </authorList>
    </citation>
    <scope>NUCLEOTIDE SEQUENCE [LARGE SCALE GENOMIC DNA]</scope>
    <source>
        <strain evidence="3">JCM 31202</strain>
    </source>
</reference>
<dbReference type="Proteomes" id="UP001596972">
    <property type="component" value="Unassembled WGS sequence"/>
</dbReference>
<evidence type="ECO:0000256" key="1">
    <source>
        <dbReference type="SAM" id="MobiDB-lite"/>
    </source>
</evidence>
<comment type="caution">
    <text evidence="2">The sequence shown here is derived from an EMBL/GenBank/DDBJ whole genome shotgun (WGS) entry which is preliminary data.</text>
</comment>
<gene>
    <name evidence="2" type="ORF">ACFQ11_20710</name>
</gene>